<dbReference type="PROSITE" id="PS50968">
    <property type="entry name" value="BIOTINYL_LIPOYL"/>
    <property type="match status" value="2"/>
</dbReference>
<dbReference type="InterPro" id="IPR011053">
    <property type="entry name" value="Single_hybrid_motif"/>
</dbReference>
<dbReference type="EC" id="2.3.1.12" evidence="9"/>
<dbReference type="InterPro" id="IPR004167">
    <property type="entry name" value="PSBD"/>
</dbReference>
<name>A0ABV2QGG9_9BURK</name>
<keyword evidence="5 9" id="KW-0450">Lipoyl</keyword>
<feature type="domain" description="Lipoyl-binding" evidence="11">
    <location>
        <begin position="126"/>
        <end position="200"/>
    </location>
</feature>
<evidence type="ECO:0000256" key="1">
    <source>
        <dbReference type="ARBA" id="ARBA00007317"/>
    </source>
</evidence>
<dbReference type="PROSITE" id="PS51826">
    <property type="entry name" value="PSBD"/>
    <property type="match status" value="1"/>
</dbReference>
<keyword evidence="4" id="KW-0677">Repeat</keyword>
<proteinExistence type="inferred from homology"/>
<keyword evidence="6 9" id="KW-0012">Acyltransferase</keyword>
<feature type="compositionally biased region" description="Low complexity" evidence="10">
    <location>
        <begin position="79"/>
        <end position="126"/>
    </location>
</feature>
<evidence type="ECO:0000259" key="12">
    <source>
        <dbReference type="PROSITE" id="PS51826"/>
    </source>
</evidence>
<organism evidence="13 14">
    <name type="scientific">Ottowia thiooxydans</name>
    <dbReference type="NCBI Taxonomy" id="219182"/>
    <lineage>
        <taxon>Bacteria</taxon>
        <taxon>Pseudomonadati</taxon>
        <taxon>Pseudomonadota</taxon>
        <taxon>Betaproteobacteria</taxon>
        <taxon>Burkholderiales</taxon>
        <taxon>Comamonadaceae</taxon>
        <taxon>Ottowia</taxon>
    </lineage>
</organism>
<dbReference type="InterPro" id="IPR050743">
    <property type="entry name" value="2-oxoacid_DH_E2_comp"/>
</dbReference>
<dbReference type="Pfam" id="PF02817">
    <property type="entry name" value="E3_binding"/>
    <property type="match status" value="1"/>
</dbReference>
<dbReference type="PANTHER" id="PTHR43178">
    <property type="entry name" value="DIHYDROLIPOAMIDE ACETYLTRANSFERASE COMPONENT OF PYRUVATE DEHYDROGENASE COMPLEX"/>
    <property type="match status" value="1"/>
</dbReference>
<gene>
    <name evidence="13" type="ORF">ABIE13_005273</name>
</gene>
<dbReference type="Gene3D" id="3.30.559.10">
    <property type="entry name" value="Chloramphenicol acetyltransferase-like domain"/>
    <property type="match status" value="1"/>
</dbReference>
<dbReference type="CDD" id="cd06849">
    <property type="entry name" value="lipoyl_domain"/>
    <property type="match status" value="2"/>
</dbReference>
<dbReference type="Gene3D" id="2.40.50.100">
    <property type="match status" value="2"/>
</dbReference>
<comment type="caution">
    <text evidence="13">The sequence shown here is derived from an EMBL/GenBank/DDBJ whole genome shotgun (WGS) entry which is preliminary data.</text>
</comment>
<protein>
    <recommendedName>
        <fullName evidence="9">Acetyltransferase component of pyruvate dehydrogenase complex</fullName>
        <ecNumber evidence="9">2.3.1.12</ecNumber>
    </recommendedName>
</protein>
<dbReference type="SUPFAM" id="SSF47005">
    <property type="entry name" value="Peripheral subunit-binding domain of 2-oxo acid dehydrogenase complex"/>
    <property type="match status" value="1"/>
</dbReference>
<evidence type="ECO:0000256" key="5">
    <source>
        <dbReference type="ARBA" id="ARBA00022823"/>
    </source>
</evidence>
<evidence type="ECO:0000313" key="14">
    <source>
        <dbReference type="Proteomes" id="UP001549320"/>
    </source>
</evidence>
<evidence type="ECO:0000256" key="2">
    <source>
        <dbReference type="ARBA" id="ARBA00011484"/>
    </source>
</evidence>
<feature type="domain" description="Peripheral subunit-binding (PSBD)" evidence="12">
    <location>
        <begin position="261"/>
        <end position="298"/>
    </location>
</feature>
<dbReference type="PROSITE" id="PS00189">
    <property type="entry name" value="LIPOYL"/>
    <property type="match status" value="2"/>
</dbReference>
<keyword evidence="14" id="KW-1185">Reference proteome</keyword>
<dbReference type="Pfam" id="PF00364">
    <property type="entry name" value="Biotin_lipoyl"/>
    <property type="match status" value="2"/>
</dbReference>
<sequence>MALVEVKVPDIGDISEVAVIELLVKPGDTVKAEQSLITVESDKASMEIPSSTAGVVKELKVKLGDKVSEGSVVLVLEAEGSGESEAPAPAPAPAAQAPSPAPAAQTQAPAPAASEPSAPATSPSGPVEVHVPDIGDFKDVAVIEVLVKPGDTVKVEQSLITVESDKASMEIPSSTAGVVKEVKVKLGDKVNIGDLLLILEGAAASASSAAPAPSAQAPAAAAQTPAPSSVAGEGRGEGQPAKGEASAAPHDPTKPPIGLPYASPSVRKFARELGVPLEEVKGSGIKGRITQEDIQGFTKAVMAGSTRTKAQGAAAPAAGGGTGGGELGLIPWPKVDFAKFGPIERKEMSRIKKISGANLLRNAVMIPAVTNHDDADITDLEAFRVSTNKENEKSGVKVTMLAFLIKACVSALKKFPEFNSSLDGDALIYKNFWHIGFAADTPNGLVVPVIKNADQKGVLQISQEMGELAKKARDGKLGPADMSGATFTISSLGGIGGRYFTPIINAPEVAILGVCRSTTEPVWDGKQFQPRLMLPLSLTWDHRVIDGAAAARFNAYLGQILGDFRRVLL</sequence>
<reference evidence="13 14" key="1">
    <citation type="submission" date="2024-06" db="EMBL/GenBank/DDBJ databases">
        <title>Sorghum-associated microbial communities from plants grown in Nebraska, USA.</title>
        <authorList>
            <person name="Schachtman D."/>
        </authorList>
    </citation>
    <scope>NUCLEOTIDE SEQUENCE [LARGE SCALE GENOMIC DNA]</scope>
    <source>
        <strain evidence="13 14">2709</strain>
    </source>
</reference>
<feature type="region of interest" description="Disordered" evidence="10">
    <location>
        <begin position="215"/>
        <end position="262"/>
    </location>
</feature>
<comment type="catalytic activity">
    <reaction evidence="8 9">
        <text>N(6)-[(R)-dihydrolipoyl]-L-lysyl-[protein] + acetyl-CoA = N(6)-[(R)-S(8)-acetyldihydrolipoyl]-L-lysyl-[protein] + CoA</text>
        <dbReference type="Rhea" id="RHEA:17017"/>
        <dbReference type="Rhea" id="RHEA-COMP:10475"/>
        <dbReference type="Rhea" id="RHEA-COMP:10478"/>
        <dbReference type="ChEBI" id="CHEBI:57287"/>
        <dbReference type="ChEBI" id="CHEBI:57288"/>
        <dbReference type="ChEBI" id="CHEBI:83100"/>
        <dbReference type="ChEBI" id="CHEBI:83111"/>
        <dbReference type="EC" id="2.3.1.12"/>
    </reaction>
</comment>
<evidence type="ECO:0000256" key="7">
    <source>
        <dbReference type="ARBA" id="ARBA00025211"/>
    </source>
</evidence>
<evidence type="ECO:0000259" key="11">
    <source>
        <dbReference type="PROSITE" id="PS50968"/>
    </source>
</evidence>
<feature type="region of interest" description="Disordered" evidence="10">
    <location>
        <begin position="79"/>
        <end position="131"/>
    </location>
</feature>
<evidence type="ECO:0000313" key="13">
    <source>
        <dbReference type="EMBL" id="MET4580134.1"/>
    </source>
</evidence>
<feature type="compositionally biased region" description="Low complexity" evidence="10">
    <location>
        <begin position="215"/>
        <end position="229"/>
    </location>
</feature>
<dbReference type="SUPFAM" id="SSF52777">
    <property type="entry name" value="CoA-dependent acyltransferases"/>
    <property type="match status" value="1"/>
</dbReference>
<evidence type="ECO:0000256" key="6">
    <source>
        <dbReference type="ARBA" id="ARBA00023315"/>
    </source>
</evidence>
<dbReference type="Gene3D" id="4.10.320.10">
    <property type="entry name" value="E3-binding domain"/>
    <property type="match status" value="1"/>
</dbReference>
<evidence type="ECO:0000256" key="3">
    <source>
        <dbReference type="ARBA" id="ARBA00022679"/>
    </source>
</evidence>
<accession>A0ABV2QGG9</accession>
<dbReference type="EMBL" id="JBEPSH010000014">
    <property type="protein sequence ID" value="MET4580134.1"/>
    <property type="molecule type" value="Genomic_DNA"/>
</dbReference>
<evidence type="ECO:0000256" key="9">
    <source>
        <dbReference type="RuleBase" id="RU361137"/>
    </source>
</evidence>
<comment type="cofactor">
    <cofactor evidence="9">
        <name>(R)-lipoate</name>
        <dbReference type="ChEBI" id="CHEBI:83088"/>
    </cofactor>
    <text evidence="9">Binds 2 lipoyl cofactors covalently.</text>
</comment>
<dbReference type="InterPro" id="IPR003016">
    <property type="entry name" value="2-oxoA_DH_lipoyl-BS"/>
</dbReference>
<keyword evidence="13" id="KW-0670">Pyruvate</keyword>
<dbReference type="InterPro" id="IPR001078">
    <property type="entry name" value="2-oxoacid_DH_actylTfrase"/>
</dbReference>
<dbReference type="RefSeq" id="WP_354448832.1">
    <property type="nucleotide sequence ID" value="NZ_JBEPSH010000014.1"/>
</dbReference>
<feature type="domain" description="Lipoyl-binding" evidence="11">
    <location>
        <begin position="3"/>
        <end position="77"/>
    </location>
</feature>
<evidence type="ECO:0000256" key="4">
    <source>
        <dbReference type="ARBA" id="ARBA00022737"/>
    </source>
</evidence>
<dbReference type="SUPFAM" id="SSF51230">
    <property type="entry name" value="Single hybrid motif"/>
    <property type="match status" value="2"/>
</dbReference>
<dbReference type="Pfam" id="PF00198">
    <property type="entry name" value="2-oxoacid_dh"/>
    <property type="match status" value="1"/>
</dbReference>
<evidence type="ECO:0000256" key="10">
    <source>
        <dbReference type="SAM" id="MobiDB-lite"/>
    </source>
</evidence>
<dbReference type="PANTHER" id="PTHR43178:SF2">
    <property type="entry name" value="DIHYDROLIPOYLLYSINE-RESIDUE ACETYLTRANSFERASE COMPONENT OF PYRUVATE DEHYDROGENASE COMPLEX"/>
    <property type="match status" value="1"/>
</dbReference>
<comment type="similarity">
    <text evidence="1 9">Belongs to the 2-oxoacid dehydrogenase family.</text>
</comment>
<dbReference type="InterPro" id="IPR023213">
    <property type="entry name" value="CAT-like_dom_sf"/>
</dbReference>
<dbReference type="NCBIfam" id="TIGR01348">
    <property type="entry name" value="PDHac_trf_long"/>
    <property type="match status" value="1"/>
</dbReference>
<evidence type="ECO:0000256" key="8">
    <source>
        <dbReference type="ARBA" id="ARBA00048370"/>
    </source>
</evidence>
<dbReference type="Proteomes" id="UP001549320">
    <property type="component" value="Unassembled WGS sequence"/>
</dbReference>
<dbReference type="InterPro" id="IPR000089">
    <property type="entry name" value="Biotin_lipoyl"/>
</dbReference>
<dbReference type="InterPro" id="IPR006256">
    <property type="entry name" value="AcTrfase_Pyrv_DH_cplx"/>
</dbReference>
<dbReference type="InterPro" id="IPR036625">
    <property type="entry name" value="E3-bd_dom_sf"/>
</dbReference>
<comment type="subunit">
    <text evidence="2 9">Forms a 24-polypeptide structural core with octahedral symmetry.</text>
</comment>
<dbReference type="GO" id="GO:0004742">
    <property type="term" value="F:dihydrolipoyllysine-residue acetyltransferase activity"/>
    <property type="evidence" value="ECO:0007669"/>
    <property type="project" value="UniProtKB-EC"/>
</dbReference>
<comment type="function">
    <text evidence="7">The pyruvate dehydrogenase complex catalyzes the overall conversion of pyruvate to acetyl-CoA and CO(2). It contains multiple copies of three enzymatic components: pyruvate dehydrogenase (E1), dihydrolipoamide acetyltransferase (E2) and lipoamide dehydrogenase (E3).</text>
</comment>
<keyword evidence="3 9" id="KW-0808">Transferase</keyword>